<reference evidence="1 2" key="1">
    <citation type="submission" date="2019-06" db="EMBL/GenBank/DDBJ databases">
        <authorList>
            <person name="Palmer J.M."/>
        </authorList>
    </citation>
    <scope>NUCLEOTIDE SEQUENCE [LARGE SCALE GENOMIC DNA]</scope>
    <source>
        <strain evidence="1 2">TWF788</strain>
    </source>
</reference>
<gene>
    <name evidence="1" type="ORF">TWF788_000251</name>
</gene>
<dbReference type="AlphaFoldDB" id="A0A7C8U7G7"/>
<dbReference type="EMBL" id="JAABOE010000001">
    <property type="protein sequence ID" value="KAF3192642.1"/>
    <property type="molecule type" value="Genomic_DNA"/>
</dbReference>
<evidence type="ECO:0000313" key="2">
    <source>
        <dbReference type="Proteomes" id="UP000479691"/>
    </source>
</evidence>
<comment type="caution">
    <text evidence="1">The sequence shown here is derived from an EMBL/GenBank/DDBJ whole genome shotgun (WGS) entry which is preliminary data.</text>
</comment>
<organism evidence="1 2">
    <name type="scientific">Orbilia oligospora</name>
    <name type="common">Nematode-trapping fungus</name>
    <name type="synonym">Arthrobotrys oligospora</name>
    <dbReference type="NCBI Taxonomy" id="2813651"/>
    <lineage>
        <taxon>Eukaryota</taxon>
        <taxon>Fungi</taxon>
        <taxon>Dikarya</taxon>
        <taxon>Ascomycota</taxon>
        <taxon>Pezizomycotina</taxon>
        <taxon>Orbiliomycetes</taxon>
        <taxon>Orbiliales</taxon>
        <taxon>Orbiliaceae</taxon>
        <taxon>Orbilia</taxon>
    </lineage>
</organism>
<name>A0A7C8U7G7_ORBOL</name>
<evidence type="ECO:0000313" key="1">
    <source>
        <dbReference type="EMBL" id="KAF3192642.1"/>
    </source>
</evidence>
<proteinExistence type="predicted"/>
<sequence length="107" mass="12074">MSMFFENFMASWAMLYTDMSTFMLIDRRHIDERKKRHGILEVIGSIDKRFHGFSRACSAPLELEYLVLEWVSDRVTGQPGSNLFGILYIGSLGAMPPESGVSPPVSV</sequence>
<accession>A0A7C8U7G7</accession>
<dbReference type="Proteomes" id="UP000479691">
    <property type="component" value="Unassembled WGS sequence"/>
</dbReference>
<protein>
    <submittedName>
        <fullName evidence="1">Uncharacterized protein</fullName>
    </submittedName>
</protein>